<name>A0AAE1DN31_9GAST</name>
<evidence type="ECO:0000313" key="1">
    <source>
        <dbReference type="EMBL" id="KAK3776639.1"/>
    </source>
</evidence>
<protein>
    <submittedName>
        <fullName evidence="1">Uncharacterized protein</fullName>
    </submittedName>
</protein>
<reference evidence="1" key="1">
    <citation type="journal article" date="2023" name="G3 (Bethesda)">
        <title>A reference genome for the long-term kleptoplast-retaining sea slug Elysia crispata morphotype clarki.</title>
        <authorList>
            <person name="Eastman K.E."/>
            <person name="Pendleton A.L."/>
            <person name="Shaikh M.A."/>
            <person name="Suttiyut T."/>
            <person name="Ogas R."/>
            <person name="Tomko P."/>
            <person name="Gavelis G."/>
            <person name="Widhalm J.R."/>
            <person name="Wisecaver J.H."/>
        </authorList>
    </citation>
    <scope>NUCLEOTIDE SEQUENCE</scope>
    <source>
        <strain evidence="1">ECLA1</strain>
    </source>
</reference>
<dbReference type="Proteomes" id="UP001283361">
    <property type="component" value="Unassembled WGS sequence"/>
</dbReference>
<accession>A0AAE1DN31</accession>
<dbReference type="EMBL" id="JAWDGP010003194">
    <property type="protein sequence ID" value="KAK3776639.1"/>
    <property type="molecule type" value="Genomic_DNA"/>
</dbReference>
<dbReference type="AlphaFoldDB" id="A0AAE1DN31"/>
<keyword evidence="2" id="KW-1185">Reference proteome</keyword>
<comment type="caution">
    <text evidence="1">The sequence shown here is derived from an EMBL/GenBank/DDBJ whole genome shotgun (WGS) entry which is preliminary data.</text>
</comment>
<gene>
    <name evidence="1" type="ORF">RRG08_019846</name>
</gene>
<sequence>MIQSQIKINTNNICFLVENEFGSLVGQMEVIRCQSKMDLIHSSEKDKYGSLSKQGEWIELDRHDPCHCRQNWMKQNNFFSPGSIQWSKVYKTPFRPAALNRTSLIEYPLCYGEMEGAAWTERATQSAEL</sequence>
<evidence type="ECO:0000313" key="2">
    <source>
        <dbReference type="Proteomes" id="UP001283361"/>
    </source>
</evidence>
<proteinExistence type="predicted"/>
<organism evidence="1 2">
    <name type="scientific">Elysia crispata</name>
    <name type="common">lettuce slug</name>
    <dbReference type="NCBI Taxonomy" id="231223"/>
    <lineage>
        <taxon>Eukaryota</taxon>
        <taxon>Metazoa</taxon>
        <taxon>Spiralia</taxon>
        <taxon>Lophotrochozoa</taxon>
        <taxon>Mollusca</taxon>
        <taxon>Gastropoda</taxon>
        <taxon>Heterobranchia</taxon>
        <taxon>Euthyneura</taxon>
        <taxon>Panpulmonata</taxon>
        <taxon>Sacoglossa</taxon>
        <taxon>Placobranchoidea</taxon>
        <taxon>Plakobranchidae</taxon>
        <taxon>Elysia</taxon>
    </lineage>
</organism>